<evidence type="ECO:0000256" key="1">
    <source>
        <dbReference type="SAM" id="Phobius"/>
    </source>
</evidence>
<dbReference type="EMBL" id="JBHSPF010000004">
    <property type="protein sequence ID" value="MFC5627405.1"/>
    <property type="molecule type" value="Genomic_DNA"/>
</dbReference>
<accession>A0ABW0U1T9</accession>
<evidence type="ECO:0008006" key="4">
    <source>
        <dbReference type="Google" id="ProtNLM"/>
    </source>
</evidence>
<proteinExistence type="predicted"/>
<evidence type="ECO:0000313" key="3">
    <source>
        <dbReference type="Proteomes" id="UP001596143"/>
    </source>
</evidence>
<dbReference type="Proteomes" id="UP001596143">
    <property type="component" value="Unassembled WGS sequence"/>
</dbReference>
<comment type="caution">
    <text evidence="2">The sequence shown here is derived from an EMBL/GenBank/DDBJ whole genome shotgun (WGS) entry which is preliminary data.</text>
</comment>
<sequence length="110" mass="12480">MNKWAKISGILFILLFISGFFIPIQLEAPPHVRMIVDHTYHVYVSPPCFNDADLTNYLQETDYKTAKELGYEPESSCTETSLVEESVPLNIALLKMIGVVATKWDASVWE</sequence>
<keyword evidence="1" id="KW-0812">Transmembrane</keyword>
<reference evidence="3" key="1">
    <citation type="journal article" date="2019" name="Int. J. Syst. Evol. Microbiol.">
        <title>The Global Catalogue of Microorganisms (GCM) 10K type strain sequencing project: providing services to taxonomists for standard genome sequencing and annotation.</title>
        <authorList>
            <consortium name="The Broad Institute Genomics Platform"/>
            <consortium name="The Broad Institute Genome Sequencing Center for Infectious Disease"/>
            <person name="Wu L."/>
            <person name="Ma J."/>
        </authorList>
    </citation>
    <scope>NUCLEOTIDE SEQUENCE [LARGE SCALE GENOMIC DNA]</scope>
    <source>
        <strain evidence="3">CGMCC 1.15790</strain>
    </source>
</reference>
<keyword evidence="1" id="KW-1133">Transmembrane helix</keyword>
<gene>
    <name evidence="2" type="ORF">ACFPTR_00655</name>
</gene>
<dbReference type="RefSeq" id="WP_270898417.1">
    <property type="nucleotide sequence ID" value="NZ_JBHSPF010000004.1"/>
</dbReference>
<evidence type="ECO:0000313" key="2">
    <source>
        <dbReference type="EMBL" id="MFC5627405.1"/>
    </source>
</evidence>
<name>A0ABW0U1T9_9BACI</name>
<keyword evidence="1" id="KW-0472">Membrane</keyword>
<protein>
    <recommendedName>
        <fullName evidence="4">SLH domain-containing protein</fullName>
    </recommendedName>
</protein>
<organism evidence="2 3">
    <name type="scientific">Aliibacillus thermotolerans</name>
    <dbReference type="NCBI Taxonomy" id="1834418"/>
    <lineage>
        <taxon>Bacteria</taxon>
        <taxon>Bacillati</taxon>
        <taxon>Bacillota</taxon>
        <taxon>Bacilli</taxon>
        <taxon>Bacillales</taxon>
        <taxon>Bacillaceae</taxon>
        <taxon>Aliibacillus</taxon>
    </lineage>
</organism>
<keyword evidence="3" id="KW-1185">Reference proteome</keyword>
<feature type="transmembrane region" description="Helical" evidence="1">
    <location>
        <begin position="7"/>
        <end position="26"/>
    </location>
</feature>